<keyword evidence="2" id="KW-1185">Reference proteome</keyword>
<accession>D4Z6D7</accession>
<evidence type="ECO:0000313" key="2">
    <source>
        <dbReference type="Proteomes" id="UP000007753"/>
    </source>
</evidence>
<dbReference type="KEGG" id="sjp:SJA_C1-33350"/>
<name>D4Z6D7_SPHIU</name>
<dbReference type="STRING" id="452662.SJA_C1-33350"/>
<dbReference type="AlphaFoldDB" id="D4Z6D7"/>
<gene>
    <name evidence="1" type="ordered locus">SJA_C1-33350</name>
</gene>
<proteinExistence type="predicted"/>
<dbReference type="Proteomes" id="UP000007753">
    <property type="component" value="Chromosome 1"/>
</dbReference>
<organism evidence="1 2">
    <name type="scientific">Sphingobium indicum (strain DSM 16413 / CCM 7287 / MTCC 6362 / UT26 / NBRC 101211 / UT26S)</name>
    <name type="common">Sphingobium japonicum</name>
    <dbReference type="NCBI Taxonomy" id="452662"/>
    <lineage>
        <taxon>Bacteria</taxon>
        <taxon>Pseudomonadati</taxon>
        <taxon>Pseudomonadota</taxon>
        <taxon>Alphaproteobacteria</taxon>
        <taxon>Sphingomonadales</taxon>
        <taxon>Sphingomonadaceae</taxon>
        <taxon>Sphingobium</taxon>
    </lineage>
</organism>
<evidence type="ECO:0000313" key="1">
    <source>
        <dbReference type="EMBL" id="BAI98169.1"/>
    </source>
</evidence>
<protein>
    <submittedName>
        <fullName evidence="1">Uncharacterized protein</fullName>
    </submittedName>
</protein>
<dbReference type="HOGENOM" id="CLU_3257991_0_0_5"/>
<dbReference type="EMBL" id="AP010803">
    <property type="protein sequence ID" value="BAI98169.1"/>
    <property type="molecule type" value="Genomic_DNA"/>
</dbReference>
<reference evidence="1 2" key="1">
    <citation type="journal article" date="2010" name="J. Bacteriol.">
        <title>Complete genome sequence of the representative gamma-hexachlorocyclohexane-degrading bacterium Sphingobium japonicum UT26.</title>
        <authorList>
            <person name="Nagata Y."/>
            <person name="Ohtsubo Y."/>
            <person name="Endo R."/>
            <person name="Ichikawa N."/>
            <person name="Ankai A."/>
            <person name="Oguchi A."/>
            <person name="Fukui S."/>
            <person name="Fujita N."/>
            <person name="Tsuda M."/>
        </authorList>
    </citation>
    <scope>NUCLEOTIDE SEQUENCE [LARGE SCALE GENOMIC DNA]</scope>
    <source>
        <strain evidence="2">DSM 16413 / CCM 7287 / MTCC 6362 / UT26 / NBRC 101211 / UT26S</strain>
    </source>
</reference>
<sequence>MRTHIGVTNVIFVLFRRAANSFQAALHRIVAFQPELLTRKGR</sequence>